<evidence type="ECO:0000313" key="13">
    <source>
        <dbReference type="Proteomes" id="UP000534294"/>
    </source>
</evidence>
<organism evidence="12 13">
    <name type="scientific">Prosthecobacter dejongeii</name>
    <dbReference type="NCBI Taxonomy" id="48465"/>
    <lineage>
        <taxon>Bacteria</taxon>
        <taxon>Pseudomonadati</taxon>
        <taxon>Verrucomicrobiota</taxon>
        <taxon>Verrucomicrobiia</taxon>
        <taxon>Verrucomicrobiales</taxon>
        <taxon>Verrucomicrobiaceae</taxon>
        <taxon>Prosthecobacter</taxon>
    </lineage>
</organism>
<dbReference type="GO" id="GO:0016779">
    <property type="term" value="F:nucleotidyltransferase activity"/>
    <property type="evidence" value="ECO:0007669"/>
    <property type="project" value="UniProtKB-KW"/>
</dbReference>
<keyword evidence="4" id="KW-0548">Nucleotidyltransferase</keyword>
<dbReference type="PIRSF" id="PIRSF000774">
    <property type="entry name" value="RpoN"/>
    <property type="match status" value="1"/>
</dbReference>
<dbReference type="Pfam" id="PF04963">
    <property type="entry name" value="Sigma54_CBD"/>
    <property type="match status" value="1"/>
</dbReference>
<keyword evidence="13" id="KW-1185">Reference proteome</keyword>
<evidence type="ECO:0000256" key="5">
    <source>
        <dbReference type="ARBA" id="ARBA00023015"/>
    </source>
</evidence>
<keyword evidence="6" id="KW-0731">Sigma factor</keyword>
<dbReference type="GO" id="GO:0016987">
    <property type="term" value="F:sigma factor activity"/>
    <property type="evidence" value="ECO:0007669"/>
    <property type="project" value="UniProtKB-KW"/>
</dbReference>
<dbReference type="InterPro" id="IPR007046">
    <property type="entry name" value="RNA_pol_sigma_54_core-bd"/>
</dbReference>
<dbReference type="AlphaFoldDB" id="A0A7W8DP04"/>
<evidence type="ECO:0000256" key="4">
    <source>
        <dbReference type="ARBA" id="ARBA00022695"/>
    </source>
</evidence>
<keyword evidence="2" id="KW-0240">DNA-directed RNA polymerase</keyword>
<dbReference type="InterPro" id="IPR038709">
    <property type="entry name" value="RpoN_core-bd_sf"/>
</dbReference>
<reference evidence="12 13" key="1">
    <citation type="submission" date="2020-08" db="EMBL/GenBank/DDBJ databases">
        <title>Genomic Encyclopedia of Type Strains, Phase IV (KMG-IV): sequencing the most valuable type-strain genomes for metagenomic binning, comparative biology and taxonomic classification.</title>
        <authorList>
            <person name="Goeker M."/>
        </authorList>
    </citation>
    <scope>NUCLEOTIDE SEQUENCE [LARGE SCALE GENOMIC DNA]</scope>
    <source>
        <strain evidence="12 13">DSM 12251</strain>
    </source>
</reference>
<gene>
    <name evidence="12" type="ORF">HNQ64_001046</name>
</gene>
<comment type="similarity">
    <text evidence="1">Belongs to the sigma-54 factor family.</text>
</comment>
<dbReference type="PANTHER" id="PTHR32248">
    <property type="entry name" value="RNA POLYMERASE SIGMA-54 FACTOR"/>
    <property type="match status" value="1"/>
</dbReference>
<dbReference type="GO" id="GO:0006352">
    <property type="term" value="P:DNA-templated transcription initiation"/>
    <property type="evidence" value="ECO:0007669"/>
    <property type="project" value="InterPro"/>
</dbReference>
<dbReference type="PANTHER" id="PTHR32248:SF4">
    <property type="entry name" value="RNA POLYMERASE SIGMA-54 FACTOR"/>
    <property type="match status" value="1"/>
</dbReference>
<dbReference type="Pfam" id="PF00309">
    <property type="entry name" value="Sigma54_AID"/>
    <property type="match status" value="1"/>
</dbReference>
<evidence type="ECO:0000256" key="2">
    <source>
        <dbReference type="ARBA" id="ARBA00022478"/>
    </source>
</evidence>
<keyword evidence="8" id="KW-0804">Transcription</keyword>
<dbReference type="InterPro" id="IPR000394">
    <property type="entry name" value="RNA_pol_sigma_54"/>
</dbReference>
<dbReference type="PROSITE" id="PS50044">
    <property type="entry name" value="SIGMA54_3"/>
    <property type="match status" value="1"/>
</dbReference>
<dbReference type="GO" id="GO:0001216">
    <property type="term" value="F:DNA-binding transcription activator activity"/>
    <property type="evidence" value="ECO:0007669"/>
    <property type="project" value="InterPro"/>
</dbReference>
<evidence type="ECO:0000256" key="3">
    <source>
        <dbReference type="ARBA" id="ARBA00022679"/>
    </source>
</evidence>
<name>A0A7W8DP04_9BACT</name>
<feature type="domain" description="RNA polymerase sigma factor 54 DNA-binding" evidence="10">
    <location>
        <begin position="309"/>
        <end position="465"/>
    </location>
</feature>
<evidence type="ECO:0000256" key="1">
    <source>
        <dbReference type="ARBA" id="ARBA00008798"/>
    </source>
</evidence>
<dbReference type="Gene3D" id="1.10.10.1330">
    <property type="entry name" value="RNA polymerase sigma-54 factor, core-binding domain"/>
    <property type="match status" value="1"/>
</dbReference>
<comment type="caution">
    <text evidence="12">The sequence shown here is derived from an EMBL/GenBank/DDBJ whole genome shotgun (WGS) entry which is preliminary data.</text>
</comment>
<proteinExistence type="inferred from homology"/>
<dbReference type="PROSITE" id="PS00717">
    <property type="entry name" value="SIGMA54_1"/>
    <property type="match status" value="1"/>
</dbReference>
<dbReference type="Proteomes" id="UP000534294">
    <property type="component" value="Unassembled WGS sequence"/>
</dbReference>
<evidence type="ECO:0000259" key="11">
    <source>
        <dbReference type="Pfam" id="PF04963"/>
    </source>
</evidence>
<feature type="region of interest" description="Disordered" evidence="9">
    <location>
        <begin position="79"/>
        <end position="99"/>
    </location>
</feature>
<evidence type="ECO:0000259" key="10">
    <source>
        <dbReference type="Pfam" id="PF04552"/>
    </source>
</evidence>
<keyword evidence="7" id="KW-0238">DNA-binding</keyword>
<dbReference type="GO" id="GO:0000428">
    <property type="term" value="C:DNA-directed RNA polymerase complex"/>
    <property type="evidence" value="ECO:0007669"/>
    <property type="project" value="UniProtKB-KW"/>
</dbReference>
<evidence type="ECO:0000313" key="12">
    <source>
        <dbReference type="EMBL" id="MBB5036812.1"/>
    </source>
</evidence>
<dbReference type="EMBL" id="JACHIF010000001">
    <property type="protein sequence ID" value="MBB5036812.1"/>
    <property type="molecule type" value="Genomic_DNA"/>
</dbReference>
<evidence type="ECO:0000256" key="8">
    <source>
        <dbReference type="ARBA" id="ARBA00023163"/>
    </source>
</evidence>
<dbReference type="GO" id="GO:0003677">
    <property type="term" value="F:DNA binding"/>
    <property type="evidence" value="ECO:0007669"/>
    <property type="project" value="UniProtKB-KW"/>
</dbReference>
<evidence type="ECO:0000256" key="6">
    <source>
        <dbReference type="ARBA" id="ARBA00023082"/>
    </source>
</evidence>
<evidence type="ECO:0000256" key="9">
    <source>
        <dbReference type="SAM" id="MobiDB-lite"/>
    </source>
</evidence>
<evidence type="ECO:0000256" key="7">
    <source>
        <dbReference type="ARBA" id="ARBA00023125"/>
    </source>
</evidence>
<dbReference type="RefSeq" id="WP_184205992.1">
    <property type="nucleotide sequence ID" value="NZ_JACHIF010000001.1"/>
</dbReference>
<dbReference type="Gene3D" id="1.10.10.60">
    <property type="entry name" value="Homeodomain-like"/>
    <property type="match status" value="1"/>
</dbReference>
<accession>A0A7W8DP04</accession>
<dbReference type="NCBIfam" id="TIGR02395">
    <property type="entry name" value="rpoN_sigma"/>
    <property type="match status" value="1"/>
</dbReference>
<dbReference type="PRINTS" id="PR00045">
    <property type="entry name" value="SIGMA54FCT"/>
</dbReference>
<protein>
    <submittedName>
        <fullName evidence="12">RNA polymerase sigma-54 factor</fullName>
    </submittedName>
</protein>
<dbReference type="Pfam" id="PF04552">
    <property type="entry name" value="Sigma54_DBD"/>
    <property type="match status" value="1"/>
</dbReference>
<keyword evidence="5" id="KW-0805">Transcription regulation</keyword>
<feature type="domain" description="RNA polymerase sigma factor 54 core-binding" evidence="11">
    <location>
        <begin position="106"/>
        <end position="293"/>
    </location>
</feature>
<keyword evidence="3" id="KW-0808">Transferase</keyword>
<dbReference type="InterPro" id="IPR007634">
    <property type="entry name" value="RNA_pol_sigma_54_DNA-bd"/>
</dbReference>
<sequence>MSSNSLLQAPELSQHLSLELRQKLAVLQTPTHELDLLVRQEMQQNPVLELEGGIDASLESSAEDPIEDPWDEELSKLAQRDEEWNPAPARSLATPEDEERRQFVMESLTKPVTLAEHVEGQLLGMRFDDEEKEDILRLLGHLNDNGWLKKPLVEIAAEEGRPLEELEFAQDMLLTLDPPGLGAGDLRQCLMVQLEREKRTKTLEYHILDECFHLLSRRKFEDIAMHFDVEVDDVQDAAQRITALNPRPAKDFDETPTIGFHVQPEMTIEKQSGQWTVTIHKEVTPSLRISQFYKSMMAEADGKKDVRDFIRDHIKRGRFFIDMLQQRQQTIQKVAEHIVARQEDFFEISPSSLKPMTMADIANEIGIHESTVSRTVAGKFANTPHGVFELRSFFTSGMATFSGEAVSGRTVEAALKEIIQAEDRSQPLHDKEIVERLADRGIRMSRRTVVKYRDRLGILPSSLRRGS</sequence>